<reference evidence="1 2" key="1">
    <citation type="journal article" date="2018" name="Sci. Rep.">
        <title>Genomic signatures of local adaptation to the degree of environmental predictability in rotifers.</title>
        <authorList>
            <person name="Franch-Gras L."/>
            <person name="Hahn C."/>
            <person name="Garcia-Roger E.M."/>
            <person name="Carmona M.J."/>
            <person name="Serra M."/>
            <person name="Gomez A."/>
        </authorList>
    </citation>
    <scope>NUCLEOTIDE SEQUENCE [LARGE SCALE GENOMIC DNA]</scope>
    <source>
        <strain evidence="1">HYR1</strain>
    </source>
</reference>
<dbReference type="AlphaFoldDB" id="A0A3M7PVT9"/>
<evidence type="ECO:0000313" key="1">
    <source>
        <dbReference type="EMBL" id="RNA03180.1"/>
    </source>
</evidence>
<accession>A0A3M7PVT9</accession>
<evidence type="ECO:0000313" key="2">
    <source>
        <dbReference type="Proteomes" id="UP000276133"/>
    </source>
</evidence>
<sequence length="122" mass="14245">MNKPVTKREAYSTLTHWQIFYPSFLGISMSRFVSEVDLLFSVDGVIEAVLNLNQIKNLIVAQQIIEIVRPSKILPGCRLGHKKKQQDLLKHSSMRKKTYEIALNPDQRLIFLFLFLKYLFSF</sequence>
<dbReference type="EMBL" id="REGN01008603">
    <property type="protein sequence ID" value="RNA03180.1"/>
    <property type="molecule type" value="Genomic_DNA"/>
</dbReference>
<dbReference type="Proteomes" id="UP000276133">
    <property type="component" value="Unassembled WGS sequence"/>
</dbReference>
<organism evidence="1 2">
    <name type="scientific">Brachionus plicatilis</name>
    <name type="common">Marine rotifer</name>
    <name type="synonym">Brachionus muelleri</name>
    <dbReference type="NCBI Taxonomy" id="10195"/>
    <lineage>
        <taxon>Eukaryota</taxon>
        <taxon>Metazoa</taxon>
        <taxon>Spiralia</taxon>
        <taxon>Gnathifera</taxon>
        <taxon>Rotifera</taxon>
        <taxon>Eurotatoria</taxon>
        <taxon>Monogononta</taxon>
        <taxon>Pseudotrocha</taxon>
        <taxon>Ploima</taxon>
        <taxon>Brachionidae</taxon>
        <taxon>Brachionus</taxon>
    </lineage>
</organism>
<protein>
    <submittedName>
        <fullName evidence="1">Uncharacterized protein</fullName>
    </submittedName>
</protein>
<keyword evidence="2" id="KW-1185">Reference proteome</keyword>
<name>A0A3M7PVT9_BRAPC</name>
<gene>
    <name evidence="1" type="ORF">BpHYR1_030623</name>
</gene>
<comment type="caution">
    <text evidence="1">The sequence shown here is derived from an EMBL/GenBank/DDBJ whole genome shotgun (WGS) entry which is preliminary data.</text>
</comment>
<proteinExistence type="predicted"/>